<dbReference type="InterPro" id="IPR027797">
    <property type="entry name" value="PT-TG_dom"/>
</dbReference>
<keyword evidence="2" id="KW-0964">Secreted</keyword>
<sequence length="45" mass="5063">MREILSAVVDSIPVVWNVKEAVEVITGRDPITGRKLDDWERVAAK</sequence>
<evidence type="ECO:0000256" key="1">
    <source>
        <dbReference type="ARBA" id="ARBA00004613"/>
    </source>
</evidence>
<proteinExistence type="predicted"/>
<accession>A0A927R493</accession>
<evidence type="ECO:0000313" key="4">
    <source>
        <dbReference type="EMBL" id="MBE1555931.1"/>
    </source>
</evidence>
<organism evidence="4 5">
    <name type="scientific">Sporosarcina limicola</name>
    <dbReference type="NCBI Taxonomy" id="34101"/>
    <lineage>
        <taxon>Bacteria</taxon>
        <taxon>Bacillati</taxon>
        <taxon>Bacillota</taxon>
        <taxon>Bacilli</taxon>
        <taxon>Bacillales</taxon>
        <taxon>Caryophanaceae</taxon>
        <taxon>Sporosarcina</taxon>
    </lineage>
</organism>
<dbReference type="RefSeq" id="WP_192599623.1">
    <property type="nucleotide sequence ID" value="NZ_JADBEL010000019.1"/>
</dbReference>
<dbReference type="EMBL" id="JADBEL010000019">
    <property type="protein sequence ID" value="MBE1555931.1"/>
    <property type="molecule type" value="Genomic_DNA"/>
</dbReference>
<comment type="subcellular location">
    <subcellularLocation>
        <location evidence="1">Secreted</location>
    </subcellularLocation>
</comment>
<reference evidence="4" key="1">
    <citation type="submission" date="2020-10" db="EMBL/GenBank/DDBJ databases">
        <title>Genomic Encyclopedia of Type Strains, Phase IV (KMG-IV): sequencing the most valuable type-strain genomes for metagenomic binning, comparative biology and taxonomic classification.</title>
        <authorList>
            <person name="Goeker M."/>
        </authorList>
    </citation>
    <scope>NUCLEOTIDE SEQUENCE</scope>
    <source>
        <strain evidence="4">DSM 13886</strain>
    </source>
</reference>
<feature type="domain" description="Pre-toxin TG" evidence="3">
    <location>
        <begin position="2"/>
        <end position="44"/>
    </location>
</feature>
<protein>
    <recommendedName>
        <fullName evidence="3">Pre-toxin TG domain-containing protein</fullName>
    </recommendedName>
</protein>
<comment type="caution">
    <text evidence="4">The sequence shown here is derived from an EMBL/GenBank/DDBJ whole genome shotgun (WGS) entry which is preliminary data.</text>
</comment>
<evidence type="ECO:0000313" key="5">
    <source>
        <dbReference type="Proteomes" id="UP000658225"/>
    </source>
</evidence>
<gene>
    <name evidence="4" type="ORF">H4683_003052</name>
</gene>
<keyword evidence="5" id="KW-1185">Reference proteome</keyword>
<name>A0A927R493_9BACL</name>
<dbReference type="AlphaFoldDB" id="A0A927R493"/>
<dbReference type="GO" id="GO:0005576">
    <property type="term" value="C:extracellular region"/>
    <property type="evidence" value="ECO:0007669"/>
    <property type="project" value="UniProtKB-SubCell"/>
</dbReference>
<dbReference type="Proteomes" id="UP000658225">
    <property type="component" value="Unassembled WGS sequence"/>
</dbReference>
<evidence type="ECO:0000256" key="2">
    <source>
        <dbReference type="ARBA" id="ARBA00022525"/>
    </source>
</evidence>
<evidence type="ECO:0000259" key="3">
    <source>
        <dbReference type="Pfam" id="PF14449"/>
    </source>
</evidence>
<dbReference type="Pfam" id="PF14449">
    <property type="entry name" value="PT-TG"/>
    <property type="match status" value="1"/>
</dbReference>